<gene>
    <name evidence="2" type="ORF">ACFOS1_19765</name>
</gene>
<dbReference type="Pfam" id="PF10881">
    <property type="entry name" value="DUF2726"/>
    <property type="match status" value="1"/>
</dbReference>
<keyword evidence="3" id="KW-1185">Reference proteome</keyword>
<dbReference type="Proteomes" id="UP001595793">
    <property type="component" value="Unassembled WGS sequence"/>
</dbReference>
<dbReference type="RefSeq" id="WP_386270471.1">
    <property type="nucleotide sequence ID" value="NZ_JBHSAS010000034.1"/>
</dbReference>
<name>A0ABV8HFK5_9FLAO</name>
<dbReference type="EMBL" id="JBHSAS010000034">
    <property type="protein sequence ID" value="MFC4029664.1"/>
    <property type="molecule type" value="Genomic_DNA"/>
</dbReference>
<evidence type="ECO:0000313" key="2">
    <source>
        <dbReference type="EMBL" id="MFC4029664.1"/>
    </source>
</evidence>
<accession>A0ABV8HFK5</accession>
<organism evidence="2 3">
    <name type="scientific">Zunongwangia endophytica</name>
    <dbReference type="NCBI Taxonomy" id="1808945"/>
    <lineage>
        <taxon>Bacteria</taxon>
        <taxon>Pseudomonadati</taxon>
        <taxon>Bacteroidota</taxon>
        <taxon>Flavobacteriia</taxon>
        <taxon>Flavobacteriales</taxon>
        <taxon>Flavobacteriaceae</taxon>
        <taxon>Zunongwangia</taxon>
    </lineage>
</organism>
<comment type="caution">
    <text evidence="2">The sequence shown here is derived from an EMBL/GenBank/DDBJ whole genome shotgun (WGS) entry which is preliminary data.</text>
</comment>
<proteinExistence type="predicted"/>
<evidence type="ECO:0000313" key="3">
    <source>
        <dbReference type="Proteomes" id="UP001595793"/>
    </source>
</evidence>
<evidence type="ECO:0000259" key="1">
    <source>
        <dbReference type="Pfam" id="PF10881"/>
    </source>
</evidence>
<feature type="domain" description="DUF2726" evidence="1">
    <location>
        <begin position="6"/>
        <end position="54"/>
    </location>
</feature>
<dbReference type="InterPro" id="IPR024402">
    <property type="entry name" value="DUF2726"/>
</dbReference>
<reference evidence="3" key="1">
    <citation type="journal article" date="2019" name="Int. J. Syst. Evol. Microbiol.">
        <title>The Global Catalogue of Microorganisms (GCM) 10K type strain sequencing project: providing services to taxonomists for standard genome sequencing and annotation.</title>
        <authorList>
            <consortium name="The Broad Institute Genomics Platform"/>
            <consortium name="The Broad Institute Genome Sequencing Center for Infectious Disease"/>
            <person name="Wu L."/>
            <person name="Ma J."/>
        </authorList>
    </citation>
    <scope>NUCLEOTIDE SEQUENCE [LARGE SCALE GENOMIC DNA]</scope>
    <source>
        <strain evidence="3">CECT 9128</strain>
    </source>
</reference>
<sequence>MKLCIASKTHLDFLIYNKLGKGAVLAIEVDGFKFHKQGSKQFGRDRIKDRILKK</sequence>
<protein>
    <submittedName>
        <fullName evidence="2">DUF2726 domain-containing protein</fullName>
    </submittedName>
</protein>